<accession>A0ABS6G3C1</accession>
<dbReference type="RefSeq" id="WP_216415624.1">
    <property type="nucleotide sequence ID" value="NZ_JAHLQK010000002.1"/>
</dbReference>
<comment type="caution">
    <text evidence="2">The sequence shown here is derived from an EMBL/GenBank/DDBJ whole genome shotgun (WGS) entry which is preliminary data.</text>
</comment>
<evidence type="ECO:0000313" key="3">
    <source>
        <dbReference type="Proteomes" id="UP000779508"/>
    </source>
</evidence>
<dbReference type="InterPro" id="IPR051398">
    <property type="entry name" value="Polysacch_Deacetylase"/>
</dbReference>
<dbReference type="PANTHER" id="PTHR34216:SF7">
    <property type="entry name" value="POLY-BETA-1,6-N-ACETYL-D-GLUCOSAMINE N-DEACETYLASE"/>
    <property type="match status" value="1"/>
</dbReference>
<protein>
    <submittedName>
        <fullName evidence="2">Polysaccharide deacetylase family protein</fullName>
    </submittedName>
</protein>
<evidence type="ECO:0000259" key="1">
    <source>
        <dbReference type="PROSITE" id="PS51677"/>
    </source>
</evidence>
<dbReference type="PROSITE" id="PS51677">
    <property type="entry name" value="NODB"/>
    <property type="match status" value="1"/>
</dbReference>
<organism evidence="2 3">
    <name type="scientific">Alkaliphilus flagellatus</name>
    <dbReference type="NCBI Taxonomy" id="2841507"/>
    <lineage>
        <taxon>Bacteria</taxon>
        <taxon>Bacillati</taxon>
        <taxon>Bacillota</taxon>
        <taxon>Clostridia</taxon>
        <taxon>Peptostreptococcales</taxon>
        <taxon>Natronincolaceae</taxon>
        <taxon>Alkaliphilus</taxon>
    </lineage>
</organism>
<reference evidence="2 3" key="1">
    <citation type="submission" date="2021-06" db="EMBL/GenBank/DDBJ databases">
        <authorList>
            <person name="Sun Q."/>
            <person name="Li D."/>
        </authorList>
    </citation>
    <scope>NUCLEOTIDE SEQUENCE [LARGE SCALE GENOMIC DNA]</scope>
    <source>
        <strain evidence="2 3">MSJ-5</strain>
    </source>
</reference>
<sequence>MSKKSLLLLILTLIFTALIVRSIYSPNMVKPAGIDNSSISDSTRFAKKIPVLVYHHLLKDEENTMKNNASIISVENFQEQMELLYNEGYSSITLEELEGFILGERELPSRSVLITFDDGYKSNYEYAYPILKEYGFISTIFMITDRISDTTVSFDPTQIQYLSWEEMELSQDVFKFACHTHKLHYLTDDNKSYVVTKPRAEVKEDLRKNLELVHNPYFAYPYGHYTDETIQILHDLEYKMAFTVKEGFVKTGDPIFELNRQGVFPSTTIAKFKIKVGLSREPLLKKLIKSFLNLIRPKH</sequence>
<evidence type="ECO:0000313" key="2">
    <source>
        <dbReference type="EMBL" id="MBU5676138.1"/>
    </source>
</evidence>
<keyword evidence="3" id="KW-1185">Reference proteome</keyword>
<dbReference type="InterPro" id="IPR002509">
    <property type="entry name" value="NODB_dom"/>
</dbReference>
<feature type="domain" description="NodB homology" evidence="1">
    <location>
        <begin position="110"/>
        <end position="299"/>
    </location>
</feature>
<gene>
    <name evidence="2" type="ORF">KQI88_06885</name>
</gene>
<dbReference type="CDD" id="cd10966">
    <property type="entry name" value="CE4_yadE_5s"/>
    <property type="match status" value="1"/>
</dbReference>
<dbReference type="PANTHER" id="PTHR34216">
    <property type="match status" value="1"/>
</dbReference>
<dbReference type="Pfam" id="PF01522">
    <property type="entry name" value="Polysacc_deac_1"/>
    <property type="match status" value="1"/>
</dbReference>
<dbReference type="Proteomes" id="UP000779508">
    <property type="component" value="Unassembled WGS sequence"/>
</dbReference>
<dbReference type="EMBL" id="JAHLQK010000002">
    <property type="protein sequence ID" value="MBU5676138.1"/>
    <property type="molecule type" value="Genomic_DNA"/>
</dbReference>
<proteinExistence type="predicted"/>
<name>A0ABS6G3C1_9FIRM</name>